<comment type="caution">
    <text evidence="1">The sequence shown here is derived from an EMBL/GenBank/DDBJ whole genome shotgun (WGS) entry which is preliminary data.</text>
</comment>
<proteinExistence type="predicted"/>
<gene>
    <name evidence="1" type="ORF">LCGC14_3017290</name>
</gene>
<reference evidence="1" key="1">
    <citation type="journal article" date="2015" name="Nature">
        <title>Complex archaea that bridge the gap between prokaryotes and eukaryotes.</title>
        <authorList>
            <person name="Spang A."/>
            <person name="Saw J.H."/>
            <person name="Jorgensen S.L."/>
            <person name="Zaremba-Niedzwiedzka K."/>
            <person name="Martijn J."/>
            <person name="Lind A.E."/>
            <person name="van Eijk R."/>
            <person name="Schleper C."/>
            <person name="Guy L."/>
            <person name="Ettema T.J."/>
        </authorList>
    </citation>
    <scope>NUCLEOTIDE SEQUENCE</scope>
</reference>
<protein>
    <submittedName>
        <fullName evidence="1">Uncharacterized protein</fullName>
    </submittedName>
</protein>
<sequence>GASAKVEEHEEQLEITSKSIIDLAWLRESIQEVQKKGLSAFTDESLFGYMKSSYKIEGKDIYDIASRLDKGKAQHFTDVIQDALNKP</sequence>
<organism evidence="1">
    <name type="scientific">marine sediment metagenome</name>
    <dbReference type="NCBI Taxonomy" id="412755"/>
    <lineage>
        <taxon>unclassified sequences</taxon>
        <taxon>metagenomes</taxon>
        <taxon>ecological metagenomes</taxon>
    </lineage>
</organism>
<feature type="non-terminal residue" evidence="1">
    <location>
        <position position="1"/>
    </location>
</feature>
<dbReference type="EMBL" id="LAZR01062622">
    <property type="protein sequence ID" value="KKK61144.1"/>
    <property type="molecule type" value="Genomic_DNA"/>
</dbReference>
<name>A0A0F8Z405_9ZZZZ</name>
<dbReference type="AlphaFoldDB" id="A0A0F8Z405"/>
<accession>A0A0F8Z405</accession>
<evidence type="ECO:0000313" key="1">
    <source>
        <dbReference type="EMBL" id="KKK61144.1"/>
    </source>
</evidence>